<dbReference type="EMBL" id="NXEJ01000007">
    <property type="protein sequence ID" value="POO51007.1"/>
    <property type="molecule type" value="Genomic_DNA"/>
</dbReference>
<accession>A0AAE5RWN7</accession>
<reference evidence="1 2" key="1">
    <citation type="journal article" date="2018" name="Syst. Appl. Microbiol.">
        <title>Agrobacterium rosae sp. nov., isolated from galls on different agricultural crops.</title>
        <authorList>
            <person name="Kuzmanovic N."/>
            <person name="Pulawska J."/>
            <person name="Smalla K."/>
            <person name="Nesme X."/>
        </authorList>
    </citation>
    <scope>NUCLEOTIDE SEQUENCE [LARGE SCALE GENOMIC DNA]</scope>
    <source>
        <strain evidence="1 2">NCPPB 1650</strain>
    </source>
</reference>
<proteinExistence type="predicted"/>
<gene>
    <name evidence="1" type="ORF">CPJ18_15430</name>
</gene>
<dbReference type="Proteomes" id="UP000237447">
    <property type="component" value="Unassembled WGS sequence"/>
</dbReference>
<organism evidence="1 2">
    <name type="scientific">Agrobacterium rosae</name>
    <dbReference type="NCBI Taxonomy" id="1972867"/>
    <lineage>
        <taxon>Bacteria</taxon>
        <taxon>Pseudomonadati</taxon>
        <taxon>Pseudomonadota</taxon>
        <taxon>Alphaproteobacteria</taxon>
        <taxon>Hyphomicrobiales</taxon>
        <taxon>Rhizobiaceae</taxon>
        <taxon>Rhizobium/Agrobacterium group</taxon>
        <taxon>Agrobacterium</taxon>
    </lineage>
</organism>
<dbReference type="AlphaFoldDB" id="A0AAE5RWN7"/>
<name>A0AAE5RWN7_9HYPH</name>
<evidence type="ECO:0000313" key="2">
    <source>
        <dbReference type="Proteomes" id="UP000237447"/>
    </source>
</evidence>
<comment type="caution">
    <text evidence="1">The sequence shown here is derived from an EMBL/GenBank/DDBJ whole genome shotgun (WGS) entry which is preliminary data.</text>
</comment>
<sequence>MGRVDKHFVCHVSCAPRRSLVIYESRPAARTGLSSIFKGVPEMKFLARRLLTGSIRITGKA</sequence>
<evidence type="ECO:0000313" key="1">
    <source>
        <dbReference type="EMBL" id="POO51007.1"/>
    </source>
</evidence>
<protein>
    <submittedName>
        <fullName evidence="1">Uncharacterized protein</fullName>
    </submittedName>
</protein>